<dbReference type="Proteomes" id="UP000019805">
    <property type="component" value="Chromosome"/>
</dbReference>
<dbReference type="SUPFAM" id="SSF55136">
    <property type="entry name" value="Probable bacterial effector-binding domain"/>
    <property type="match status" value="1"/>
</dbReference>
<gene>
    <name evidence="1" type="ORF">BN940_09326</name>
</gene>
<accession>W8X4D5</accession>
<dbReference type="STRING" id="1437824.BN940_09326"/>
<sequence>MTIAQIGEQAALAYGALYAEAMTRQLVVNGPPLFVAQSMPRDAHTEFELDFCLPVASDEPPALPALRCVRLMYEGPLAKLFTDGYQALLQAMAAAGLRASGESREIYHAWRGPESADNRIEIQIGIAHA</sequence>
<name>W8X4D5_CASD6</name>
<dbReference type="PATRIC" id="fig|1437824.5.peg.1843"/>
<dbReference type="KEGG" id="cdn:BN940_09326"/>
<keyword evidence="2" id="KW-1185">Reference proteome</keyword>
<dbReference type="Gene3D" id="3.20.80.10">
    <property type="entry name" value="Regulatory factor, effector binding domain"/>
    <property type="match status" value="1"/>
</dbReference>
<organism evidence="1 2">
    <name type="scientific">Castellaniella defragrans (strain DSM 12143 / CCUG 39792 / 65Phen)</name>
    <name type="common">Alcaligenes defragrans</name>
    <dbReference type="NCBI Taxonomy" id="1437824"/>
    <lineage>
        <taxon>Bacteria</taxon>
        <taxon>Pseudomonadati</taxon>
        <taxon>Pseudomonadota</taxon>
        <taxon>Betaproteobacteria</taxon>
        <taxon>Burkholderiales</taxon>
        <taxon>Alcaligenaceae</taxon>
        <taxon>Castellaniella</taxon>
    </lineage>
</organism>
<dbReference type="eggNOG" id="COG4978">
    <property type="taxonomic scope" value="Bacteria"/>
</dbReference>
<evidence type="ECO:0000313" key="1">
    <source>
        <dbReference type="EMBL" id="CDM24326.1"/>
    </source>
</evidence>
<dbReference type="AlphaFoldDB" id="W8X4D5"/>
<dbReference type="EMBL" id="HG916765">
    <property type="protein sequence ID" value="CDM24326.1"/>
    <property type="molecule type" value="Genomic_DNA"/>
</dbReference>
<dbReference type="HOGENOM" id="CLU_144685_0_0_4"/>
<evidence type="ECO:0000313" key="2">
    <source>
        <dbReference type="Proteomes" id="UP000019805"/>
    </source>
</evidence>
<reference evidence="1 2" key="1">
    <citation type="journal article" date="2014" name="BMC Microbiol.">
        <title>The oxygen-independent metabolism of cyclic monoterpenes in Castellaniella defragrans 65Phen.</title>
        <authorList>
            <person name="Petasch J."/>
            <person name="Disch E.M."/>
            <person name="Markert S."/>
            <person name="Becher D."/>
            <person name="Schweder T."/>
            <person name="Huttel B."/>
            <person name="Reinhardt R."/>
            <person name="Harder J."/>
        </authorList>
    </citation>
    <scope>NUCLEOTIDE SEQUENCE [LARGE SCALE GENOMIC DNA]</scope>
    <source>
        <strain evidence="1">65Phen</strain>
    </source>
</reference>
<dbReference type="InterPro" id="IPR011256">
    <property type="entry name" value="Reg_factor_effector_dom_sf"/>
</dbReference>
<protein>
    <submittedName>
        <fullName evidence="1">Uncharacterized protein</fullName>
    </submittedName>
</protein>
<proteinExistence type="predicted"/>